<dbReference type="PANTHER" id="PTHR43711">
    <property type="entry name" value="TWO-COMPONENT HISTIDINE KINASE"/>
    <property type="match status" value="1"/>
</dbReference>
<dbReference type="CDD" id="cd00075">
    <property type="entry name" value="HATPase"/>
    <property type="match status" value="1"/>
</dbReference>
<evidence type="ECO:0000256" key="5">
    <source>
        <dbReference type="ARBA" id="ARBA00023012"/>
    </source>
</evidence>
<evidence type="ECO:0000256" key="3">
    <source>
        <dbReference type="ARBA" id="ARBA00022679"/>
    </source>
</evidence>
<comment type="caution">
    <text evidence="7">The sequence shown here is derived from an EMBL/GenBank/DDBJ whole genome shotgun (WGS) entry which is preliminary data.</text>
</comment>
<dbReference type="Pfam" id="PF02518">
    <property type="entry name" value="HATPase_c"/>
    <property type="match status" value="1"/>
</dbReference>
<dbReference type="InterPro" id="IPR036097">
    <property type="entry name" value="HisK_dim/P_sf"/>
</dbReference>
<dbReference type="InterPro" id="IPR036890">
    <property type="entry name" value="HATPase_C_sf"/>
</dbReference>
<name>A0ABV3R8Z4_9SPHN</name>
<sequence>MRDSDMDERGPLLARARSDAEDHLLSADEPLAGLQRSCGGAVPGVIAVPELLELVTRARRSRSTLAKAINAQDGADTISAWVDVEPQPDGAGCEIVLRSWRTAPLPAEDAYAAFERRATIEREVAELVAWLDAEQRILAVESESAELQDIAAEMQGGIGQPFTQFLAPEKHGTQPLHWRMLDGAQVRVAASDREWRIVLLPQLQPGRDPAGFELLLVSDQPPPVEEPPALAGMVGGRALVGQDLAPVLRQPIARIVANAETIRTRLAGPLPDAYADYAGEIANAGRLLLGLLEDLSDLEVVESAGFSTAPDHIDLAEVARQAAGILGVRAREKNISIEGPGPSERLNAVAEFRRVLQVLINLIGNAIRYSPEHSRIRIQLAQLGERARVVVGDEGPGLSPQQQAIVFEKFERLGRSGDGGSGLGLYISRRLARAMGGELSVDSEEGSGARFFLDLPADPGSEAD</sequence>
<comment type="catalytic activity">
    <reaction evidence="1">
        <text>ATP + protein L-histidine = ADP + protein N-phospho-L-histidine.</text>
        <dbReference type="EC" id="2.7.13.3"/>
    </reaction>
</comment>
<evidence type="ECO:0000256" key="1">
    <source>
        <dbReference type="ARBA" id="ARBA00000085"/>
    </source>
</evidence>
<evidence type="ECO:0000256" key="2">
    <source>
        <dbReference type="ARBA" id="ARBA00012438"/>
    </source>
</evidence>
<protein>
    <recommendedName>
        <fullName evidence="2">histidine kinase</fullName>
        <ecNumber evidence="2">2.7.13.3</ecNumber>
    </recommendedName>
</protein>
<dbReference type="Proteomes" id="UP001556118">
    <property type="component" value="Unassembled WGS sequence"/>
</dbReference>
<dbReference type="SUPFAM" id="SSF55874">
    <property type="entry name" value="ATPase domain of HSP90 chaperone/DNA topoisomerase II/histidine kinase"/>
    <property type="match status" value="1"/>
</dbReference>
<accession>A0ABV3R8Z4</accession>
<keyword evidence="8" id="KW-1185">Reference proteome</keyword>
<dbReference type="EMBL" id="JBFNXR010000017">
    <property type="protein sequence ID" value="MEW9853985.1"/>
    <property type="molecule type" value="Genomic_DNA"/>
</dbReference>
<evidence type="ECO:0000256" key="4">
    <source>
        <dbReference type="ARBA" id="ARBA00022777"/>
    </source>
</evidence>
<dbReference type="PROSITE" id="PS50109">
    <property type="entry name" value="HIS_KIN"/>
    <property type="match status" value="1"/>
</dbReference>
<evidence type="ECO:0000313" key="7">
    <source>
        <dbReference type="EMBL" id="MEW9853985.1"/>
    </source>
</evidence>
<evidence type="ECO:0000259" key="6">
    <source>
        <dbReference type="PROSITE" id="PS50109"/>
    </source>
</evidence>
<gene>
    <name evidence="7" type="ORF">ABUH87_02155</name>
</gene>
<dbReference type="SUPFAM" id="SSF47384">
    <property type="entry name" value="Homodimeric domain of signal transducing histidine kinase"/>
    <property type="match status" value="1"/>
</dbReference>
<dbReference type="Gene3D" id="3.30.565.10">
    <property type="entry name" value="Histidine kinase-like ATPase, C-terminal domain"/>
    <property type="match status" value="1"/>
</dbReference>
<dbReference type="InterPro" id="IPR003594">
    <property type="entry name" value="HATPase_dom"/>
</dbReference>
<feature type="domain" description="Histidine kinase" evidence="6">
    <location>
        <begin position="243"/>
        <end position="459"/>
    </location>
</feature>
<dbReference type="SMART" id="SM00387">
    <property type="entry name" value="HATPase_c"/>
    <property type="match status" value="1"/>
</dbReference>
<dbReference type="RefSeq" id="WP_367768717.1">
    <property type="nucleotide sequence ID" value="NZ_JBFNXR010000017.1"/>
</dbReference>
<keyword evidence="4 7" id="KW-0418">Kinase</keyword>
<dbReference type="InterPro" id="IPR050736">
    <property type="entry name" value="Sensor_HK_Regulatory"/>
</dbReference>
<dbReference type="InterPro" id="IPR004358">
    <property type="entry name" value="Sig_transdc_His_kin-like_C"/>
</dbReference>
<dbReference type="EC" id="2.7.13.3" evidence="2"/>
<evidence type="ECO:0000313" key="8">
    <source>
        <dbReference type="Proteomes" id="UP001556118"/>
    </source>
</evidence>
<dbReference type="InterPro" id="IPR005467">
    <property type="entry name" value="His_kinase_dom"/>
</dbReference>
<reference evidence="7 8" key="1">
    <citation type="submission" date="2024-06" db="EMBL/GenBank/DDBJ databases">
        <title>Novosphingobium rhizovicinus M1R2S20.</title>
        <authorList>
            <person name="Sun J.-Q."/>
        </authorList>
    </citation>
    <scope>NUCLEOTIDE SEQUENCE [LARGE SCALE GENOMIC DNA]</scope>
    <source>
        <strain evidence="7 8">M1R2S20</strain>
    </source>
</reference>
<dbReference type="PRINTS" id="PR00344">
    <property type="entry name" value="BCTRLSENSOR"/>
</dbReference>
<dbReference type="GO" id="GO:0016301">
    <property type="term" value="F:kinase activity"/>
    <property type="evidence" value="ECO:0007669"/>
    <property type="project" value="UniProtKB-KW"/>
</dbReference>
<proteinExistence type="predicted"/>
<organism evidence="7 8">
    <name type="scientific">Novosphingobium rhizovicinum</name>
    <dbReference type="NCBI Taxonomy" id="3228928"/>
    <lineage>
        <taxon>Bacteria</taxon>
        <taxon>Pseudomonadati</taxon>
        <taxon>Pseudomonadota</taxon>
        <taxon>Alphaproteobacteria</taxon>
        <taxon>Sphingomonadales</taxon>
        <taxon>Sphingomonadaceae</taxon>
        <taxon>Novosphingobium</taxon>
    </lineage>
</organism>
<keyword evidence="3" id="KW-0808">Transferase</keyword>
<keyword evidence="5" id="KW-0902">Two-component regulatory system</keyword>
<dbReference type="PANTHER" id="PTHR43711:SF1">
    <property type="entry name" value="HISTIDINE KINASE 1"/>
    <property type="match status" value="1"/>
</dbReference>